<dbReference type="Gene3D" id="3.40.50.1460">
    <property type="match status" value="1"/>
</dbReference>
<dbReference type="InterPro" id="IPR001096">
    <property type="entry name" value="Peptidase_C13"/>
</dbReference>
<dbReference type="PANTHER" id="PTHR12000">
    <property type="entry name" value="HEMOGLOBINASE FAMILY MEMBER"/>
    <property type="match status" value="1"/>
</dbReference>
<protein>
    <recommendedName>
        <fullName evidence="3">legumain</fullName>
        <ecNumber evidence="3">3.4.22.34</ecNumber>
    </recommendedName>
</protein>
<evidence type="ECO:0000256" key="4">
    <source>
        <dbReference type="ARBA" id="ARBA00022670"/>
    </source>
</evidence>
<dbReference type="GO" id="GO:0006624">
    <property type="term" value="P:vacuolar protein processing"/>
    <property type="evidence" value="ECO:0007669"/>
    <property type="project" value="TreeGrafter"/>
</dbReference>
<evidence type="ECO:0000256" key="5">
    <source>
        <dbReference type="ARBA" id="ARBA00022729"/>
    </source>
</evidence>
<sequence length="437" mass="49297">MQSHTLRIWSAAILLGSISATPTTPLGKDSWALLVAGSNSYMNYRHQADVCHSYHVMIAEGIPAERIIVMMYDDIAYSALNPFPGTIINRPGGPNVYKGVKIDYRGTDVTPTNFLRVLKGDKQAMQGIGSGRVIESDRDTNIFVYFSDHGGYQVLAFPTGFLLASSLTNTLIEMYRSNRYNKIIMYIEACFAGSLFDGILPNNMRVFAMTASARNENSYPLFWDYSYRAHLADVFSFFWLDRMDSTRNGTFDQFFNQFQVLRLQVPTSHVEIYGDFSIGFDAMTPNHAAPTTPSWPDQNLYSVVDVPVFHHERMIDAARDLRSKQAAQQEYDLLVQGRKVFDELMEEIAKVATEGTGHTSSEVLVPFPPATPEISPCYESLIDTFARHCFAHEHHYILKHLRVFANICIMKLDAAKLEARMPSLCAPYADRVMTVVL</sequence>
<dbReference type="GO" id="GO:0005773">
    <property type="term" value="C:vacuole"/>
    <property type="evidence" value="ECO:0007669"/>
    <property type="project" value="GOC"/>
</dbReference>
<dbReference type="EMBL" id="WIXP02000001">
    <property type="protein sequence ID" value="KAF6215910.1"/>
    <property type="molecule type" value="Genomic_DNA"/>
</dbReference>
<dbReference type="PANTHER" id="PTHR12000:SF42">
    <property type="entry name" value="LEGUMAIN"/>
    <property type="match status" value="1"/>
</dbReference>
<dbReference type="GO" id="GO:0004197">
    <property type="term" value="F:cysteine-type endopeptidase activity"/>
    <property type="evidence" value="ECO:0007669"/>
    <property type="project" value="UniProtKB-EC"/>
</dbReference>
<evidence type="ECO:0000313" key="10">
    <source>
        <dbReference type="Proteomes" id="UP000466442"/>
    </source>
</evidence>
<dbReference type="Pfam" id="PF20985">
    <property type="entry name" value="Legum_prodom"/>
    <property type="match status" value="1"/>
</dbReference>
<reference evidence="9" key="1">
    <citation type="journal article" date="2021" name="Mol. Ecol. Resour.">
        <title>Apolygus lucorum genome provides insights into omnivorousness and mesophyll feeding.</title>
        <authorList>
            <person name="Liu Y."/>
            <person name="Liu H."/>
            <person name="Wang H."/>
            <person name="Huang T."/>
            <person name="Liu B."/>
            <person name="Yang B."/>
            <person name="Yin L."/>
            <person name="Li B."/>
            <person name="Zhang Y."/>
            <person name="Zhang S."/>
            <person name="Jiang F."/>
            <person name="Zhang X."/>
            <person name="Ren Y."/>
            <person name="Wang B."/>
            <person name="Wang S."/>
            <person name="Lu Y."/>
            <person name="Wu K."/>
            <person name="Fan W."/>
            <person name="Wang G."/>
        </authorList>
    </citation>
    <scope>NUCLEOTIDE SEQUENCE</scope>
    <source>
        <strain evidence="9">12Hb</strain>
    </source>
</reference>
<dbReference type="OrthoDB" id="192611at2759"/>
<dbReference type="AlphaFoldDB" id="A0A6A4KD64"/>
<dbReference type="EC" id="3.4.22.34" evidence="3"/>
<evidence type="ECO:0000256" key="3">
    <source>
        <dbReference type="ARBA" id="ARBA00012628"/>
    </source>
</evidence>
<keyword evidence="10" id="KW-1185">Reference proteome</keyword>
<dbReference type="FunFam" id="3.40.50.1460:FF:000006">
    <property type="entry name" value="Legumain"/>
    <property type="match status" value="1"/>
</dbReference>
<evidence type="ECO:0000256" key="6">
    <source>
        <dbReference type="ARBA" id="ARBA00022801"/>
    </source>
</evidence>
<evidence type="ECO:0000256" key="2">
    <source>
        <dbReference type="ARBA" id="ARBA00009941"/>
    </source>
</evidence>
<accession>A0A6A4KD64</accession>
<comment type="catalytic activity">
    <reaction evidence="1">
        <text>Hydrolysis of proteins and small molecule substrates at -Asn-|-Xaa- bonds.</text>
        <dbReference type="EC" id="3.4.22.34"/>
    </reaction>
</comment>
<dbReference type="Pfam" id="PF01650">
    <property type="entry name" value="Peptidase_C13"/>
    <property type="match status" value="1"/>
</dbReference>
<evidence type="ECO:0000256" key="1">
    <source>
        <dbReference type="ARBA" id="ARBA00000810"/>
    </source>
</evidence>
<organism evidence="9 10">
    <name type="scientific">Apolygus lucorum</name>
    <name type="common">Small green plant bug</name>
    <name type="synonym">Lygocoris lucorum</name>
    <dbReference type="NCBI Taxonomy" id="248454"/>
    <lineage>
        <taxon>Eukaryota</taxon>
        <taxon>Metazoa</taxon>
        <taxon>Ecdysozoa</taxon>
        <taxon>Arthropoda</taxon>
        <taxon>Hexapoda</taxon>
        <taxon>Insecta</taxon>
        <taxon>Pterygota</taxon>
        <taxon>Neoptera</taxon>
        <taxon>Paraneoptera</taxon>
        <taxon>Hemiptera</taxon>
        <taxon>Heteroptera</taxon>
        <taxon>Panheteroptera</taxon>
        <taxon>Cimicomorpha</taxon>
        <taxon>Miridae</taxon>
        <taxon>Mirini</taxon>
        <taxon>Apolygus</taxon>
    </lineage>
</organism>
<keyword evidence="6" id="KW-0378">Hydrolase</keyword>
<dbReference type="GO" id="GO:0051603">
    <property type="term" value="P:proteolysis involved in protein catabolic process"/>
    <property type="evidence" value="ECO:0007669"/>
    <property type="project" value="TreeGrafter"/>
</dbReference>
<comment type="similarity">
    <text evidence="2">Belongs to the peptidase C13 family.</text>
</comment>
<evidence type="ECO:0000313" key="9">
    <source>
        <dbReference type="EMBL" id="KAF6215910.1"/>
    </source>
</evidence>
<keyword evidence="7" id="KW-0788">Thiol protease</keyword>
<dbReference type="CDD" id="cd21115">
    <property type="entry name" value="legumain_C"/>
    <property type="match status" value="1"/>
</dbReference>
<gene>
    <name evidence="9" type="ORF">GE061_000245</name>
</gene>
<keyword evidence="5" id="KW-0732">Signal</keyword>
<dbReference type="PIRSF" id="PIRSF019663">
    <property type="entry name" value="Legumain"/>
    <property type="match status" value="1"/>
</dbReference>
<dbReference type="InterPro" id="IPR048501">
    <property type="entry name" value="Legum_prodom"/>
</dbReference>
<evidence type="ECO:0000256" key="7">
    <source>
        <dbReference type="ARBA" id="ARBA00022807"/>
    </source>
</evidence>
<name>A0A6A4KD64_APOLU</name>
<keyword evidence="4" id="KW-0645">Protease</keyword>
<dbReference type="PRINTS" id="PR00776">
    <property type="entry name" value="HEMOGLOBNASE"/>
</dbReference>
<comment type="caution">
    <text evidence="9">The sequence shown here is derived from an EMBL/GenBank/DDBJ whole genome shotgun (WGS) entry which is preliminary data.</text>
</comment>
<evidence type="ECO:0000259" key="8">
    <source>
        <dbReference type="Pfam" id="PF20985"/>
    </source>
</evidence>
<dbReference type="InterPro" id="IPR046427">
    <property type="entry name" value="Legumain_prodom_sf"/>
</dbReference>
<dbReference type="Gene3D" id="1.10.132.130">
    <property type="match status" value="1"/>
</dbReference>
<proteinExistence type="inferred from homology"/>
<dbReference type="Proteomes" id="UP000466442">
    <property type="component" value="Linkage Group LG1"/>
</dbReference>
<feature type="domain" description="Legumain prodomain" evidence="8">
    <location>
        <begin position="335"/>
        <end position="425"/>
    </location>
</feature>